<accession>A0ABU8BCP3</accession>
<comment type="caution">
    <text evidence="1">The sequence shown here is derived from an EMBL/GenBank/DDBJ whole genome shotgun (WGS) entry which is preliminary data.</text>
</comment>
<sequence>MSDQHTDRNHKGDFQSLIHSQTTWFLPPRRRGRITRTLKAIESKSDIAPIVAACRPNPNAQSTSEAG</sequence>
<name>A0ABU8BCP3_9BRAD</name>
<dbReference type="Proteomes" id="UP001364224">
    <property type="component" value="Unassembled WGS sequence"/>
</dbReference>
<reference evidence="1 2" key="1">
    <citation type="submission" date="2024-02" db="EMBL/GenBank/DDBJ databases">
        <title>Adaptive strategies in a cosmopolitan and abundant soil bacterium.</title>
        <authorList>
            <person name="Carini P."/>
        </authorList>
    </citation>
    <scope>NUCLEOTIDE SEQUENCE [LARGE SCALE GENOMIC DNA]</scope>
    <source>
        <strain evidence="1 2">AZCC 1608</strain>
    </source>
</reference>
<protein>
    <submittedName>
        <fullName evidence="1">Uncharacterized protein</fullName>
    </submittedName>
</protein>
<dbReference type="RefSeq" id="WP_334481659.1">
    <property type="nucleotide sequence ID" value="NZ_JAZHRV010000001.1"/>
</dbReference>
<gene>
    <name evidence="1" type="ORF">V1286_003847</name>
</gene>
<organism evidence="1 2">
    <name type="scientific">Bradyrhizobium algeriense</name>
    <dbReference type="NCBI Taxonomy" id="634784"/>
    <lineage>
        <taxon>Bacteria</taxon>
        <taxon>Pseudomonadati</taxon>
        <taxon>Pseudomonadota</taxon>
        <taxon>Alphaproteobacteria</taxon>
        <taxon>Hyphomicrobiales</taxon>
        <taxon>Nitrobacteraceae</taxon>
        <taxon>Bradyrhizobium</taxon>
    </lineage>
</organism>
<keyword evidence="2" id="KW-1185">Reference proteome</keyword>
<evidence type="ECO:0000313" key="2">
    <source>
        <dbReference type="Proteomes" id="UP001364224"/>
    </source>
</evidence>
<proteinExistence type="predicted"/>
<evidence type="ECO:0000313" key="1">
    <source>
        <dbReference type="EMBL" id="MEH2556318.1"/>
    </source>
</evidence>
<dbReference type="EMBL" id="JAZHRV010000001">
    <property type="protein sequence ID" value="MEH2556318.1"/>
    <property type="molecule type" value="Genomic_DNA"/>
</dbReference>